<evidence type="ECO:0000256" key="2">
    <source>
        <dbReference type="SAM" id="SignalP"/>
    </source>
</evidence>
<feature type="region of interest" description="Disordered" evidence="1">
    <location>
        <begin position="157"/>
        <end position="197"/>
    </location>
</feature>
<proteinExistence type="predicted"/>
<feature type="chain" id="PRO_5002511723" evidence="2">
    <location>
        <begin position="27"/>
        <end position="389"/>
    </location>
</feature>
<evidence type="ECO:0000313" key="3">
    <source>
        <dbReference type="EMBL" id="AKF11648.1"/>
    </source>
</evidence>
<dbReference type="RefSeq" id="WP_053238492.1">
    <property type="nucleotide sequence ID" value="NZ_CP011125.1"/>
</dbReference>
<feature type="signal peptide" evidence="2">
    <location>
        <begin position="1"/>
        <end position="26"/>
    </location>
</feature>
<dbReference type="KEGG" id="samy:DB32_008797"/>
<dbReference type="EMBL" id="CP011125">
    <property type="protein sequence ID" value="AKF11648.1"/>
    <property type="molecule type" value="Genomic_DNA"/>
</dbReference>
<evidence type="ECO:0000313" key="4">
    <source>
        <dbReference type="Proteomes" id="UP000034883"/>
    </source>
</evidence>
<evidence type="ECO:0000256" key="1">
    <source>
        <dbReference type="SAM" id="MobiDB-lite"/>
    </source>
</evidence>
<feature type="compositionally biased region" description="Pro residues" evidence="1">
    <location>
        <begin position="171"/>
        <end position="197"/>
    </location>
</feature>
<gene>
    <name evidence="3" type="ORF">DB32_008797</name>
</gene>
<protein>
    <submittedName>
        <fullName evidence="3">Uncharacterized protein</fullName>
    </submittedName>
</protein>
<dbReference type="AlphaFoldDB" id="A0A0F6WAL2"/>
<sequence length="389" mass="41010">MRRERVLPVVVALVLLVVAPCAGARAQDTSTVGRVLFAMDQGVDDDRALALRAELGLRGLALELIPALAGEDDAARERQARLLAQQRGAYATLWLEERRNEARAVTPAGPVRRATMPRSASSIDPRVLAVLLASLLDEAMAMPAPEPPESTVVVVPQQADPAPTPERAAPEPTPEPAPFEPAPFEPAPPEPAPPEPAAPPLGAFVSDVVVVPPATDLEGDEPAGDPAHATRDGALHPYAIVDAVGGFVWRMGNFENHLHLVQRLGAGLVADRFRGEITGDLGIEHSIDGSYESGVLLQAQAFVGASLPADIISFDFGGVVGVAFHNLLADADPRASNFAVRLGTAVGLTAPDSRAVFPFRARIELGVFAVPSPALYRPFTNVVLGIGFW</sequence>
<dbReference type="STRING" id="927083.DB32_008797"/>
<keyword evidence="2" id="KW-0732">Signal</keyword>
<name>A0A0F6WAL2_9BACT</name>
<accession>A0A0F6WAL2</accession>
<dbReference type="Proteomes" id="UP000034883">
    <property type="component" value="Chromosome"/>
</dbReference>
<feature type="compositionally biased region" description="Low complexity" evidence="1">
    <location>
        <begin position="157"/>
        <end position="167"/>
    </location>
</feature>
<organism evidence="3 4">
    <name type="scientific">Sandaracinus amylolyticus</name>
    <dbReference type="NCBI Taxonomy" id="927083"/>
    <lineage>
        <taxon>Bacteria</taxon>
        <taxon>Pseudomonadati</taxon>
        <taxon>Myxococcota</taxon>
        <taxon>Polyangia</taxon>
        <taxon>Polyangiales</taxon>
        <taxon>Sandaracinaceae</taxon>
        <taxon>Sandaracinus</taxon>
    </lineage>
</organism>
<keyword evidence="4" id="KW-1185">Reference proteome</keyword>
<reference evidence="3 4" key="1">
    <citation type="submission" date="2015-03" db="EMBL/GenBank/DDBJ databases">
        <title>Genome assembly of Sandaracinus amylolyticus DSM 53668.</title>
        <authorList>
            <person name="Sharma G."/>
            <person name="Subramanian S."/>
        </authorList>
    </citation>
    <scope>NUCLEOTIDE SEQUENCE [LARGE SCALE GENOMIC DNA]</scope>
    <source>
        <strain evidence="3 4">DSM 53668</strain>
    </source>
</reference>